<sequence length="209" mass="22708">MSSILISLAGKERRRQPGLKNPTGTPPSGRASDPRTGRRVTSAPVETIVLAYNKPVGLITTHDDELGRKTVAPASCGRKRHKWHAIGRLDADTDGLLLLTNDGALVHHATHPSSKVPKTYMALCRGILQEEQIQQLREGVELTGGLGTSLPAEIVVEGFEENATLLRITICEGKNRQIRRMLLAINSQVLTLTRLSIGDISIENIDSGR</sequence>
<evidence type="ECO:0000256" key="2">
    <source>
        <dbReference type="ARBA" id="ARBA00023235"/>
    </source>
</evidence>
<evidence type="ECO:0000313" key="5">
    <source>
        <dbReference type="EMBL" id="EKX54420.1"/>
    </source>
</evidence>
<dbReference type="PaxDb" id="55529-EKX54420"/>
<dbReference type="OrthoDB" id="440619at2759"/>
<dbReference type="InterPro" id="IPR000748">
    <property type="entry name" value="PsdUridine_synth_RsuA/RluB/E/F"/>
</dbReference>
<reference evidence="7" key="2">
    <citation type="submission" date="2012-11" db="EMBL/GenBank/DDBJ databases">
        <authorList>
            <person name="Kuo A."/>
            <person name="Curtis B.A."/>
            <person name="Tanifuji G."/>
            <person name="Burki F."/>
            <person name="Gruber A."/>
            <person name="Irimia M."/>
            <person name="Maruyama S."/>
            <person name="Arias M.C."/>
            <person name="Ball S.G."/>
            <person name="Gile G.H."/>
            <person name="Hirakawa Y."/>
            <person name="Hopkins J.F."/>
            <person name="Rensing S.A."/>
            <person name="Schmutz J."/>
            <person name="Symeonidi A."/>
            <person name="Elias M."/>
            <person name="Eveleigh R.J."/>
            <person name="Herman E.K."/>
            <person name="Klute M.J."/>
            <person name="Nakayama T."/>
            <person name="Obornik M."/>
            <person name="Reyes-Prieto A."/>
            <person name="Armbrust E.V."/>
            <person name="Aves S.J."/>
            <person name="Beiko R.G."/>
            <person name="Coutinho P."/>
            <person name="Dacks J.B."/>
            <person name="Durnford D.G."/>
            <person name="Fast N.M."/>
            <person name="Green B.R."/>
            <person name="Grisdale C."/>
            <person name="Hempe F."/>
            <person name="Henrissat B."/>
            <person name="Hoppner M.P."/>
            <person name="Ishida K.-I."/>
            <person name="Kim E."/>
            <person name="Koreny L."/>
            <person name="Kroth P.G."/>
            <person name="Liu Y."/>
            <person name="Malik S.-B."/>
            <person name="Maier U.G."/>
            <person name="McRose D."/>
            <person name="Mock T."/>
            <person name="Neilson J.A."/>
            <person name="Onodera N.T."/>
            <person name="Poole A.M."/>
            <person name="Pritham E.J."/>
            <person name="Richards T.A."/>
            <person name="Rocap G."/>
            <person name="Roy S.W."/>
            <person name="Sarai C."/>
            <person name="Schaack S."/>
            <person name="Shirato S."/>
            <person name="Slamovits C.H."/>
            <person name="Spencer D.F."/>
            <person name="Suzuki S."/>
            <person name="Worden A.Z."/>
            <person name="Zauner S."/>
            <person name="Barry K."/>
            <person name="Bell C."/>
            <person name="Bharti A.K."/>
            <person name="Crow J.A."/>
            <person name="Grimwood J."/>
            <person name="Kramer R."/>
            <person name="Lindquist E."/>
            <person name="Lucas S."/>
            <person name="Salamov A."/>
            <person name="McFadden G.I."/>
            <person name="Lane C.E."/>
            <person name="Keeling P.J."/>
            <person name="Gray M.W."/>
            <person name="Grigoriev I.V."/>
            <person name="Archibald J.M."/>
        </authorList>
    </citation>
    <scope>NUCLEOTIDE SEQUENCE</scope>
    <source>
        <strain evidence="7">CCMP2712</strain>
    </source>
</reference>
<dbReference type="SUPFAM" id="SSF55120">
    <property type="entry name" value="Pseudouridine synthase"/>
    <property type="match status" value="1"/>
</dbReference>
<dbReference type="InterPro" id="IPR020094">
    <property type="entry name" value="TruA/RsuA/RluB/E/F_N"/>
</dbReference>
<gene>
    <name evidence="5" type="ORF">GUITHDRAFT_132155</name>
</gene>
<dbReference type="Gene3D" id="3.30.70.580">
    <property type="entry name" value="Pseudouridine synthase I, catalytic domain, N-terminal subdomain"/>
    <property type="match status" value="1"/>
</dbReference>
<dbReference type="KEGG" id="gtt:GUITHDRAFT_132155"/>
<feature type="domain" description="Pseudouridine synthase RsuA/RluA-like" evidence="4">
    <location>
        <begin position="49"/>
        <end position="183"/>
    </location>
</feature>
<evidence type="ECO:0000313" key="6">
    <source>
        <dbReference type="EnsemblProtists" id="EKX54420"/>
    </source>
</evidence>
<dbReference type="PANTHER" id="PTHR47683">
    <property type="entry name" value="PSEUDOURIDINE SYNTHASE FAMILY PROTEIN-RELATED"/>
    <property type="match status" value="1"/>
</dbReference>
<dbReference type="CDD" id="cd02870">
    <property type="entry name" value="PseudoU_synth_RsuA_like"/>
    <property type="match status" value="1"/>
</dbReference>
<dbReference type="Proteomes" id="UP000011087">
    <property type="component" value="Unassembled WGS sequence"/>
</dbReference>
<dbReference type="InterPro" id="IPR018496">
    <property type="entry name" value="PsdUridine_synth_RsuA/RluB_CS"/>
</dbReference>
<dbReference type="Pfam" id="PF00849">
    <property type="entry name" value="PseudoU_synth_2"/>
    <property type="match status" value="1"/>
</dbReference>
<dbReference type="Gene3D" id="3.30.70.1560">
    <property type="entry name" value="Alpha-L RNA-binding motif"/>
    <property type="match status" value="1"/>
</dbReference>
<keyword evidence="7" id="KW-1185">Reference proteome</keyword>
<keyword evidence="2" id="KW-0413">Isomerase</keyword>
<dbReference type="InterPro" id="IPR006145">
    <property type="entry name" value="PsdUridine_synth_RsuA/RluA"/>
</dbReference>
<evidence type="ECO:0000313" key="7">
    <source>
        <dbReference type="Proteomes" id="UP000011087"/>
    </source>
</evidence>
<dbReference type="PROSITE" id="PS01149">
    <property type="entry name" value="PSI_RSU"/>
    <property type="match status" value="1"/>
</dbReference>
<comment type="similarity">
    <text evidence="1">Belongs to the pseudouridine synthase RsuA family.</text>
</comment>
<dbReference type="InterPro" id="IPR042092">
    <property type="entry name" value="PsdUridine_s_RsuA/RluB/E/F_cat"/>
</dbReference>
<protein>
    <recommendedName>
        <fullName evidence="4">Pseudouridine synthase RsuA/RluA-like domain-containing protein</fullName>
    </recommendedName>
</protein>
<dbReference type="InterPro" id="IPR020103">
    <property type="entry name" value="PsdUridine_synth_cat_dom_sf"/>
</dbReference>
<proteinExistence type="inferred from homology"/>
<evidence type="ECO:0000259" key="4">
    <source>
        <dbReference type="Pfam" id="PF00849"/>
    </source>
</evidence>
<dbReference type="eggNOG" id="ENOG502S67B">
    <property type="taxonomic scope" value="Eukaryota"/>
</dbReference>
<dbReference type="GeneID" id="17311183"/>
<dbReference type="EMBL" id="JH992967">
    <property type="protein sequence ID" value="EKX54420.1"/>
    <property type="molecule type" value="Genomic_DNA"/>
</dbReference>
<dbReference type="InterPro" id="IPR050343">
    <property type="entry name" value="RsuA_PseudoU_synthase"/>
</dbReference>
<dbReference type="STRING" id="905079.L1K1T9"/>
<reference evidence="6" key="3">
    <citation type="submission" date="2015-06" db="UniProtKB">
        <authorList>
            <consortium name="EnsemblProtists"/>
        </authorList>
    </citation>
    <scope>IDENTIFICATION</scope>
</reference>
<dbReference type="GO" id="GO:0006364">
    <property type="term" value="P:rRNA processing"/>
    <property type="evidence" value="ECO:0007669"/>
    <property type="project" value="UniProtKB-ARBA"/>
</dbReference>
<organism evidence="5">
    <name type="scientific">Guillardia theta (strain CCMP2712)</name>
    <name type="common">Cryptophyte</name>
    <dbReference type="NCBI Taxonomy" id="905079"/>
    <lineage>
        <taxon>Eukaryota</taxon>
        <taxon>Cryptophyceae</taxon>
        <taxon>Pyrenomonadales</taxon>
        <taxon>Geminigeraceae</taxon>
        <taxon>Guillardia</taxon>
    </lineage>
</organism>
<feature type="region of interest" description="Disordered" evidence="3">
    <location>
        <begin position="1"/>
        <end position="41"/>
    </location>
</feature>
<dbReference type="OMA" id="RIPYPKW"/>
<name>L1K1T9_GUITC</name>
<dbReference type="HOGENOM" id="CLU_1317623_0_0_1"/>
<reference evidence="5 7" key="1">
    <citation type="journal article" date="2012" name="Nature">
        <title>Algal genomes reveal evolutionary mosaicism and the fate of nucleomorphs.</title>
        <authorList>
            <consortium name="DOE Joint Genome Institute"/>
            <person name="Curtis B.A."/>
            <person name="Tanifuji G."/>
            <person name="Burki F."/>
            <person name="Gruber A."/>
            <person name="Irimia M."/>
            <person name="Maruyama S."/>
            <person name="Arias M.C."/>
            <person name="Ball S.G."/>
            <person name="Gile G.H."/>
            <person name="Hirakawa Y."/>
            <person name="Hopkins J.F."/>
            <person name="Kuo A."/>
            <person name="Rensing S.A."/>
            <person name="Schmutz J."/>
            <person name="Symeonidi A."/>
            <person name="Elias M."/>
            <person name="Eveleigh R.J."/>
            <person name="Herman E.K."/>
            <person name="Klute M.J."/>
            <person name="Nakayama T."/>
            <person name="Obornik M."/>
            <person name="Reyes-Prieto A."/>
            <person name="Armbrust E.V."/>
            <person name="Aves S.J."/>
            <person name="Beiko R.G."/>
            <person name="Coutinho P."/>
            <person name="Dacks J.B."/>
            <person name="Durnford D.G."/>
            <person name="Fast N.M."/>
            <person name="Green B.R."/>
            <person name="Grisdale C.J."/>
            <person name="Hempel F."/>
            <person name="Henrissat B."/>
            <person name="Hoppner M.P."/>
            <person name="Ishida K."/>
            <person name="Kim E."/>
            <person name="Koreny L."/>
            <person name="Kroth P.G."/>
            <person name="Liu Y."/>
            <person name="Malik S.B."/>
            <person name="Maier U.G."/>
            <person name="McRose D."/>
            <person name="Mock T."/>
            <person name="Neilson J.A."/>
            <person name="Onodera N.T."/>
            <person name="Poole A.M."/>
            <person name="Pritham E.J."/>
            <person name="Richards T.A."/>
            <person name="Rocap G."/>
            <person name="Roy S.W."/>
            <person name="Sarai C."/>
            <person name="Schaack S."/>
            <person name="Shirato S."/>
            <person name="Slamovits C.H."/>
            <person name="Spencer D.F."/>
            <person name="Suzuki S."/>
            <person name="Worden A.Z."/>
            <person name="Zauner S."/>
            <person name="Barry K."/>
            <person name="Bell C."/>
            <person name="Bharti A.K."/>
            <person name="Crow J.A."/>
            <person name="Grimwood J."/>
            <person name="Kramer R."/>
            <person name="Lindquist E."/>
            <person name="Lucas S."/>
            <person name="Salamov A."/>
            <person name="McFadden G.I."/>
            <person name="Lane C.E."/>
            <person name="Keeling P.J."/>
            <person name="Gray M.W."/>
            <person name="Grigoriev I.V."/>
            <person name="Archibald J.M."/>
        </authorList>
    </citation>
    <scope>NUCLEOTIDE SEQUENCE</scope>
    <source>
        <strain evidence="5 7">CCMP2712</strain>
    </source>
</reference>
<accession>L1K1T9</accession>
<evidence type="ECO:0000256" key="1">
    <source>
        <dbReference type="ARBA" id="ARBA00008348"/>
    </source>
</evidence>
<dbReference type="AlphaFoldDB" id="L1K1T9"/>
<dbReference type="GO" id="GO:0003723">
    <property type="term" value="F:RNA binding"/>
    <property type="evidence" value="ECO:0007669"/>
    <property type="project" value="InterPro"/>
</dbReference>
<dbReference type="NCBIfam" id="TIGR00093">
    <property type="entry name" value="pseudouridine synthase"/>
    <property type="match status" value="1"/>
</dbReference>
<dbReference type="RefSeq" id="XP_005841400.1">
    <property type="nucleotide sequence ID" value="XM_005841343.1"/>
</dbReference>
<dbReference type="GO" id="GO:0009982">
    <property type="term" value="F:pseudouridine synthase activity"/>
    <property type="evidence" value="ECO:0007669"/>
    <property type="project" value="InterPro"/>
</dbReference>
<dbReference type="PANTHER" id="PTHR47683:SF2">
    <property type="entry name" value="RNA-BINDING S4 DOMAIN-CONTAINING PROTEIN"/>
    <property type="match status" value="1"/>
</dbReference>
<dbReference type="GO" id="GO:0001522">
    <property type="term" value="P:pseudouridine synthesis"/>
    <property type="evidence" value="ECO:0007669"/>
    <property type="project" value="InterPro"/>
</dbReference>
<dbReference type="EnsemblProtists" id="EKX54420">
    <property type="protein sequence ID" value="EKX54420"/>
    <property type="gene ID" value="GUITHDRAFT_132155"/>
</dbReference>
<evidence type="ECO:0000256" key="3">
    <source>
        <dbReference type="SAM" id="MobiDB-lite"/>
    </source>
</evidence>